<comment type="caution">
    <text evidence="6">The sequence shown here is derived from an EMBL/GenBank/DDBJ whole genome shotgun (WGS) entry which is preliminary data.</text>
</comment>
<evidence type="ECO:0000259" key="5">
    <source>
        <dbReference type="SMART" id="SM00849"/>
    </source>
</evidence>
<dbReference type="InterPro" id="IPR036527">
    <property type="entry name" value="SCP2_sterol-bd_dom_sf"/>
</dbReference>
<keyword evidence="3" id="KW-0862">Zinc</keyword>
<dbReference type="SUPFAM" id="SSF55718">
    <property type="entry name" value="SCP-like"/>
    <property type="match status" value="1"/>
</dbReference>
<dbReference type="PANTHER" id="PTHR43223:SF1">
    <property type="entry name" value="ALKYL_ARYL-SULFATASE BDS1"/>
    <property type="match status" value="1"/>
</dbReference>
<dbReference type="Proteomes" id="UP001494902">
    <property type="component" value="Unassembled WGS sequence"/>
</dbReference>
<gene>
    <name evidence="6" type="ORF">WIS52_09910</name>
</gene>
<accession>A0ABV1K8H5</accession>
<dbReference type="InterPro" id="IPR052195">
    <property type="entry name" value="Bact_Alkyl/Aryl-Sulfatase"/>
</dbReference>
<dbReference type="EMBL" id="JBEDNQ010000003">
    <property type="protein sequence ID" value="MEQ3550786.1"/>
    <property type="molecule type" value="Genomic_DNA"/>
</dbReference>
<feature type="domain" description="Metallo-beta-lactamase" evidence="5">
    <location>
        <begin position="107"/>
        <end position="329"/>
    </location>
</feature>
<keyword evidence="1" id="KW-0479">Metal-binding</keyword>
<dbReference type="SMART" id="SM00849">
    <property type="entry name" value="Lactamase_B"/>
    <property type="match status" value="1"/>
</dbReference>
<dbReference type="SUPFAM" id="SSF56281">
    <property type="entry name" value="Metallo-hydrolase/oxidoreductase"/>
    <property type="match status" value="1"/>
</dbReference>
<dbReference type="InterPro" id="IPR029228">
    <property type="entry name" value="Alkyl_sulf_dimr"/>
</dbReference>
<dbReference type="Gene3D" id="3.30.1050.10">
    <property type="entry name" value="SCP2 sterol-binding domain"/>
    <property type="match status" value="1"/>
</dbReference>
<evidence type="ECO:0000256" key="2">
    <source>
        <dbReference type="ARBA" id="ARBA00022801"/>
    </source>
</evidence>
<dbReference type="Gene3D" id="1.25.40.880">
    <property type="entry name" value="Alkyl sulfatase, dimerisation domain"/>
    <property type="match status" value="1"/>
</dbReference>
<name>A0ABV1K8H5_9PSEU</name>
<evidence type="ECO:0000256" key="1">
    <source>
        <dbReference type="ARBA" id="ARBA00022723"/>
    </source>
</evidence>
<organism evidence="6 7">
    <name type="scientific">Pseudonocardia nematodicida</name>
    <dbReference type="NCBI Taxonomy" id="1206997"/>
    <lineage>
        <taxon>Bacteria</taxon>
        <taxon>Bacillati</taxon>
        <taxon>Actinomycetota</taxon>
        <taxon>Actinomycetes</taxon>
        <taxon>Pseudonocardiales</taxon>
        <taxon>Pseudonocardiaceae</taxon>
        <taxon>Pseudonocardia</taxon>
    </lineage>
</organism>
<dbReference type="Pfam" id="PF14864">
    <property type="entry name" value="Alkyl_sulf_C"/>
    <property type="match status" value="1"/>
</dbReference>
<evidence type="ECO:0000256" key="3">
    <source>
        <dbReference type="ARBA" id="ARBA00022833"/>
    </source>
</evidence>
<keyword evidence="7" id="KW-1185">Reference proteome</keyword>
<evidence type="ECO:0000313" key="6">
    <source>
        <dbReference type="EMBL" id="MEQ3550786.1"/>
    </source>
</evidence>
<dbReference type="InterPro" id="IPR036866">
    <property type="entry name" value="RibonucZ/Hydroxyglut_hydro"/>
</dbReference>
<dbReference type="InterPro" id="IPR029229">
    <property type="entry name" value="Alkyl_sulf_C"/>
</dbReference>
<dbReference type="RefSeq" id="WP_349297834.1">
    <property type="nucleotide sequence ID" value="NZ_JBEDNQ010000003.1"/>
</dbReference>
<dbReference type="CDD" id="cd07710">
    <property type="entry name" value="arylsulfatase_Sdsa1-like_MBL-fold"/>
    <property type="match status" value="1"/>
</dbReference>
<dbReference type="InterPro" id="IPR038536">
    <property type="entry name" value="Alkyl/aryl-sulf_dimr_sf"/>
</dbReference>
<dbReference type="Pfam" id="PF14863">
    <property type="entry name" value="Alkyl_sulf_dimr"/>
    <property type="match status" value="1"/>
</dbReference>
<proteinExistence type="inferred from homology"/>
<dbReference type="InterPro" id="IPR001279">
    <property type="entry name" value="Metallo-B-lactamas"/>
</dbReference>
<evidence type="ECO:0000313" key="7">
    <source>
        <dbReference type="Proteomes" id="UP001494902"/>
    </source>
</evidence>
<keyword evidence="2" id="KW-0378">Hydrolase</keyword>
<dbReference type="Pfam" id="PF00753">
    <property type="entry name" value="Lactamase_B"/>
    <property type="match status" value="1"/>
</dbReference>
<dbReference type="Gene3D" id="3.60.15.30">
    <property type="entry name" value="Metallo-beta-lactamase domain"/>
    <property type="match status" value="1"/>
</dbReference>
<protein>
    <submittedName>
        <fullName evidence="6">Alkyl sulfatase dimerization domain-containing protein</fullName>
    </submittedName>
</protein>
<dbReference type="InterPro" id="IPR044097">
    <property type="entry name" value="Bds1/SdsA1_MBL-fold"/>
</dbReference>
<evidence type="ECO:0000256" key="4">
    <source>
        <dbReference type="ARBA" id="ARBA00033751"/>
    </source>
</evidence>
<sequence length="636" mass="69736">MIERTSSAAASPATVRANAAAGAALPLSDPTDRHRAERGLLRRAERLVVHGDRTGAVIRDSEDYTFLDDEQAPESVHPSLWRHARLNNSHGLYEVCDGLYQVRGYDLANLTLVRGEVGWIVIDPLTVTESARAAMALATEVLGERPVTAVIYTHSHKDHYGGVAGVISPEEARDRGVPIIAPAGFVAEVVSESVIAGPAMGRRATYQFGRVLDRGVLGQLDNGIGKVVPNGETTFLAPTVDITHTGQELVVDGVRIVFQMTPEAEAPAEMMFHFPDLNALCVAENCNATMHNLYTLRGAQVRDALAWSGYIQEALELFGETTDVCFGSHNWPRFGRDDVREFLAHQRDLYRWLHDQTMRLANHGRTPVEIAEELTLPAALASDFSCRGYYGTVSHNVKAVYQRYLGWFDGNPAHLDPLPDEESAARTLRYMGGIDAVVERAREDFDAGDLRWVAEVLGRAVFAEPEHSGARLLLADTFEQLAYRAEASIWRNFYLTGAEELRHGIRPVPAQAAAAQRSILAALPTAELLDWVGVRIDGPRADGTDLRTELTFPDRDERWAVGVRNGTIHYWPKADPGAALLLTLPRTVFEELLVGSLTVAGLDGRADVRAEGDLDVLEGLLDVLDTFTGDFAIVEP</sequence>
<dbReference type="PANTHER" id="PTHR43223">
    <property type="entry name" value="ALKYL/ARYL-SULFATASE"/>
    <property type="match status" value="1"/>
</dbReference>
<reference evidence="6 7" key="1">
    <citation type="submission" date="2024-03" db="EMBL/GenBank/DDBJ databases">
        <title>Draft genome sequence of Pseudonocardia nematodicida JCM 31783.</title>
        <authorList>
            <person name="Butdee W."/>
            <person name="Duangmal K."/>
        </authorList>
    </citation>
    <scope>NUCLEOTIDE SEQUENCE [LARGE SCALE GENOMIC DNA]</scope>
    <source>
        <strain evidence="6 7">JCM 31783</strain>
    </source>
</reference>
<comment type="similarity">
    <text evidence="4">Belongs to the metallo-beta-lactamase superfamily. Type III sulfatase family.</text>
</comment>